<dbReference type="Proteomes" id="UP000664405">
    <property type="component" value="Unassembled WGS sequence"/>
</dbReference>
<reference evidence="2" key="1">
    <citation type="submission" date="2020-12" db="EMBL/GenBank/DDBJ databases">
        <title>Oil enriched cultivation method for isolating marine PHA-producing bacteria.</title>
        <authorList>
            <person name="Zheng W."/>
            <person name="Yu S."/>
            <person name="Huang Y."/>
        </authorList>
    </citation>
    <scope>NUCLEOTIDE SEQUENCE</scope>
    <source>
        <strain evidence="2">SY-2-3</strain>
    </source>
</reference>
<dbReference type="RefSeq" id="WP_206927620.1">
    <property type="nucleotide sequence ID" value="NZ_JAEKJW010000002.1"/>
</dbReference>
<proteinExistence type="predicted"/>
<evidence type="ECO:0000313" key="3">
    <source>
        <dbReference type="Proteomes" id="UP000664405"/>
    </source>
</evidence>
<name>A0A8I1M9G6_9PROT</name>
<gene>
    <name evidence="2" type="ORF">JF547_12725</name>
</gene>
<accession>A0A8I1M9G6</accession>
<dbReference type="EMBL" id="JAEKJW010000002">
    <property type="protein sequence ID" value="MBN8197325.1"/>
    <property type="molecule type" value="Genomic_DNA"/>
</dbReference>
<evidence type="ECO:0000256" key="1">
    <source>
        <dbReference type="SAM" id="SignalP"/>
    </source>
</evidence>
<dbReference type="SUPFAM" id="SSF53474">
    <property type="entry name" value="alpha/beta-Hydrolases"/>
    <property type="match status" value="1"/>
</dbReference>
<dbReference type="InterPro" id="IPR029058">
    <property type="entry name" value="AB_hydrolase_fold"/>
</dbReference>
<dbReference type="AlphaFoldDB" id="A0A8I1M9G6"/>
<feature type="signal peptide" evidence="1">
    <location>
        <begin position="1"/>
        <end position="28"/>
    </location>
</feature>
<comment type="caution">
    <text evidence="2">The sequence shown here is derived from an EMBL/GenBank/DDBJ whole genome shotgun (WGS) entry which is preliminary data.</text>
</comment>
<keyword evidence="1" id="KW-0732">Signal</keyword>
<evidence type="ECO:0008006" key="4">
    <source>
        <dbReference type="Google" id="ProtNLM"/>
    </source>
</evidence>
<sequence length="291" mass="32617">MRYIFKKARHICLAFLCFSTLPSCQSLTASGAYRNADSLALSSRWEGQFLETPHFTLKSYLAPQRNADGPMVIYIEGDGYAWVKQNWASPDPTPRKPFMLDVALQDRFYNAAYLARPCQYVIEAGLGVNCRTALWTDARFHRVVVADMNNAIDKLLAQRSHRGLILVGGSGGGTIAMLLAAQRSDISAIITLSGLINHQSWTRYHDISPLGQSMNPAALYAKIAPTKQLHLLASEDDVIPPELSKYELKRLRDLSPATVDWQEVSGLDHNCCWSKYWAEHYQDIIGRLASR</sequence>
<protein>
    <recommendedName>
        <fullName evidence="4">Alpha/beta hydrolase</fullName>
    </recommendedName>
</protein>
<feature type="chain" id="PRO_5034922555" description="Alpha/beta hydrolase" evidence="1">
    <location>
        <begin position="29"/>
        <end position="291"/>
    </location>
</feature>
<organism evidence="2 3">
    <name type="scientific">Thalassospira povalilytica</name>
    <dbReference type="NCBI Taxonomy" id="732237"/>
    <lineage>
        <taxon>Bacteria</taxon>
        <taxon>Pseudomonadati</taxon>
        <taxon>Pseudomonadota</taxon>
        <taxon>Alphaproteobacteria</taxon>
        <taxon>Rhodospirillales</taxon>
        <taxon>Thalassospiraceae</taxon>
        <taxon>Thalassospira</taxon>
    </lineage>
</organism>
<evidence type="ECO:0000313" key="2">
    <source>
        <dbReference type="EMBL" id="MBN8197325.1"/>
    </source>
</evidence>
<dbReference type="Gene3D" id="3.40.50.1820">
    <property type="entry name" value="alpha/beta hydrolase"/>
    <property type="match status" value="1"/>
</dbReference>